<evidence type="ECO:0000259" key="1">
    <source>
        <dbReference type="Pfam" id="PF12957"/>
    </source>
</evidence>
<reference evidence="2 3" key="1">
    <citation type="submission" date="2016-10" db="EMBL/GenBank/DDBJ databases">
        <authorList>
            <person name="de Groot N.N."/>
        </authorList>
    </citation>
    <scope>NUCLEOTIDE SEQUENCE [LARGE SCALE GENOMIC DNA]</scope>
    <source>
        <strain evidence="2 3">CPCC 201354</strain>
    </source>
</reference>
<accession>A0A1G8EJT4</accession>
<sequence>MSIAFVLTTDDDIREVELPPPGGTRPAVCCEINARLLDVVRLTTRLDMWIDVEGHDVKPVNRVATALARRHGYTWQNYHGDVLLCGVNGDGDTIGLTREQTVGMLTHLLDVVT</sequence>
<dbReference type="AlphaFoldDB" id="A0A1G8EJT4"/>
<gene>
    <name evidence="2" type="ORF">SAMN05421505_120129</name>
</gene>
<keyword evidence="3" id="KW-1185">Reference proteome</keyword>
<dbReference type="EMBL" id="FNCN01000020">
    <property type="protein sequence ID" value="SDH70076.1"/>
    <property type="molecule type" value="Genomic_DNA"/>
</dbReference>
<dbReference type="InterPro" id="IPR024559">
    <property type="entry name" value="DUF3846"/>
</dbReference>
<dbReference type="RefSeq" id="WP_176955570.1">
    <property type="nucleotide sequence ID" value="NZ_FNCN01000020.1"/>
</dbReference>
<dbReference type="Pfam" id="PF12957">
    <property type="entry name" value="DUF3846"/>
    <property type="match status" value="1"/>
</dbReference>
<name>A0A1G8EJT4_9ACTN</name>
<organism evidence="2 3">
    <name type="scientific">Sinosporangium album</name>
    <dbReference type="NCBI Taxonomy" id="504805"/>
    <lineage>
        <taxon>Bacteria</taxon>
        <taxon>Bacillati</taxon>
        <taxon>Actinomycetota</taxon>
        <taxon>Actinomycetes</taxon>
        <taxon>Streptosporangiales</taxon>
        <taxon>Streptosporangiaceae</taxon>
        <taxon>Sinosporangium</taxon>
    </lineage>
</organism>
<evidence type="ECO:0000313" key="2">
    <source>
        <dbReference type="EMBL" id="SDH70076.1"/>
    </source>
</evidence>
<evidence type="ECO:0000313" key="3">
    <source>
        <dbReference type="Proteomes" id="UP000198923"/>
    </source>
</evidence>
<protein>
    <recommendedName>
        <fullName evidence="1">DUF3846 domain-containing protein</fullName>
    </recommendedName>
</protein>
<proteinExistence type="predicted"/>
<feature type="domain" description="DUF3846" evidence="1">
    <location>
        <begin position="32"/>
        <end position="102"/>
    </location>
</feature>
<dbReference type="Proteomes" id="UP000198923">
    <property type="component" value="Unassembled WGS sequence"/>
</dbReference>